<protein>
    <submittedName>
        <fullName evidence="1">Uncharacterized protein</fullName>
    </submittedName>
</protein>
<organism evidence="1 2">
    <name type="scientific">Fusarium mangiferae</name>
    <name type="common">Mango malformation disease fungus</name>
    <dbReference type="NCBI Taxonomy" id="192010"/>
    <lineage>
        <taxon>Eukaryota</taxon>
        <taxon>Fungi</taxon>
        <taxon>Dikarya</taxon>
        <taxon>Ascomycota</taxon>
        <taxon>Pezizomycotina</taxon>
        <taxon>Sordariomycetes</taxon>
        <taxon>Hypocreomycetidae</taxon>
        <taxon>Hypocreales</taxon>
        <taxon>Nectriaceae</taxon>
        <taxon>Fusarium</taxon>
        <taxon>Fusarium fujikuroi species complex</taxon>
    </lineage>
</organism>
<reference evidence="2" key="1">
    <citation type="journal article" date="2016" name="Genome Biol. Evol.">
        <title>Comparative 'omics' of the Fusarium fujikuroi species complex highlights differences in genetic potential and metabolite synthesis.</title>
        <authorList>
            <person name="Niehaus E.-M."/>
            <person name="Muensterkoetter M."/>
            <person name="Proctor R.H."/>
            <person name="Brown D.W."/>
            <person name="Sharon A."/>
            <person name="Idan Y."/>
            <person name="Oren-Young L."/>
            <person name="Sieber C.M."/>
            <person name="Novak O."/>
            <person name="Pencik A."/>
            <person name="Tarkowska D."/>
            <person name="Hromadova K."/>
            <person name="Freeman S."/>
            <person name="Maymon M."/>
            <person name="Elazar M."/>
            <person name="Youssef S.A."/>
            <person name="El-Shabrawy E.S.M."/>
            <person name="Shalaby A.B.A."/>
            <person name="Houterman P."/>
            <person name="Brock N.L."/>
            <person name="Burkhardt I."/>
            <person name="Tsavkelova E.A."/>
            <person name="Dickschat J.S."/>
            <person name="Galuszka P."/>
            <person name="Gueldener U."/>
            <person name="Tudzynski B."/>
        </authorList>
    </citation>
    <scope>NUCLEOTIDE SEQUENCE [LARGE SCALE GENOMIC DNA]</scope>
    <source>
        <strain evidence="2">MRC7560</strain>
    </source>
</reference>
<comment type="caution">
    <text evidence="1">The sequence shown here is derived from an EMBL/GenBank/DDBJ whole genome shotgun (WGS) entry which is preliminary data.</text>
</comment>
<dbReference type="Proteomes" id="UP000184255">
    <property type="component" value="Unassembled WGS sequence"/>
</dbReference>
<sequence length="160" mass="18655">MSDVIKEMIDEVWVTRRGTKLEPGGRQNPDNFHHYRKWGFTIYRTYYGEESDKDWQALLSSLRHQTKLAFGAFEDDGETNQEDLRRVQELFYLDVREDPPGLDGLNARGLREFCNAEKLKETEVVEKAASKYRVSTRPHEGRAMADYLFSYVLLADEAVL</sequence>
<dbReference type="AlphaFoldDB" id="A0A1L7TJ58"/>
<dbReference type="VEuPathDB" id="FungiDB:FMAN_13147"/>
<dbReference type="GeneID" id="65092396"/>
<keyword evidence="2" id="KW-1185">Reference proteome</keyword>
<proteinExistence type="predicted"/>
<evidence type="ECO:0000313" key="2">
    <source>
        <dbReference type="Proteomes" id="UP000184255"/>
    </source>
</evidence>
<gene>
    <name evidence="1" type="ORF">FMAN_13147</name>
</gene>
<dbReference type="RefSeq" id="XP_041683029.1">
    <property type="nucleotide sequence ID" value="XM_041832580.1"/>
</dbReference>
<name>A0A1L7TJ58_FUSMA</name>
<accession>A0A1L7TJ58</accession>
<evidence type="ECO:0000313" key="1">
    <source>
        <dbReference type="EMBL" id="CVK94826.1"/>
    </source>
</evidence>
<dbReference type="EMBL" id="FCQH01000007">
    <property type="protein sequence ID" value="CVK94826.1"/>
    <property type="molecule type" value="Genomic_DNA"/>
</dbReference>